<reference evidence="1 2" key="1">
    <citation type="submission" date="2012-06" db="EMBL/GenBank/DDBJ databases">
        <title>Finished chromosome of genome of Cylindrospermum stagnale PCC 7417.</title>
        <authorList>
            <consortium name="US DOE Joint Genome Institute"/>
            <person name="Gugger M."/>
            <person name="Coursin T."/>
            <person name="Rippka R."/>
            <person name="Tandeau De Marsac N."/>
            <person name="Huntemann M."/>
            <person name="Wei C.-L."/>
            <person name="Han J."/>
            <person name="Detter J.C."/>
            <person name="Han C."/>
            <person name="Tapia R."/>
            <person name="Chen A."/>
            <person name="Kyrpides N."/>
            <person name="Mavromatis K."/>
            <person name="Markowitz V."/>
            <person name="Szeto E."/>
            <person name="Ivanova N."/>
            <person name="Pagani I."/>
            <person name="Pati A."/>
            <person name="Goodwin L."/>
            <person name="Nordberg H.P."/>
            <person name="Cantor M.N."/>
            <person name="Hua S.X."/>
            <person name="Woyke T."/>
            <person name="Kerfeld C.A."/>
        </authorList>
    </citation>
    <scope>NUCLEOTIDE SEQUENCE [LARGE SCALE GENOMIC DNA]</scope>
    <source>
        <strain evidence="1 2">PCC 7417</strain>
    </source>
</reference>
<dbReference type="OrthoDB" id="574279at2"/>
<name>K9X3N8_9NOST</name>
<evidence type="ECO:0000313" key="1">
    <source>
        <dbReference type="EMBL" id="AFZ27270.1"/>
    </source>
</evidence>
<dbReference type="STRING" id="56107.Cylst_5236"/>
<gene>
    <name evidence="1" type="ORF">Cylst_5236</name>
</gene>
<sequence>MARKGGNPDLRSHCFTVKEEPKPNQLLVRMSDNMYAVVKSKENPSEYVRQAIAEKMEREGEAPTPTGGDR</sequence>
<organism evidence="1 2">
    <name type="scientific">Cylindrospermum stagnale PCC 7417</name>
    <dbReference type="NCBI Taxonomy" id="56107"/>
    <lineage>
        <taxon>Bacteria</taxon>
        <taxon>Bacillati</taxon>
        <taxon>Cyanobacteriota</taxon>
        <taxon>Cyanophyceae</taxon>
        <taxon>Nostocales</taxon>
        <taxon>Nostocaceae</taxon>
        <taxon>Cylindrospermum</taxon>
    </lineage>
</organism>
<dbReference type="RefSeq" id="WP_015210505.1">
    <property type="nucleotide sequence ID" value="NC_019757.1"/>
</dbReference>
<accession>K9X3N8</accession>
<proteinExistence type="predicted"/>
<dbReference type="AlphaFoldDB" id="K9X3N8"/>
<protein>
    <submittedName>
        <fullName evidence="1">Uncharacterized protein</fullName>
    </submittedName>
</protein>
<evidence type="ECO:0000313" key="2">
    <source>
        <dbReference type="Proteomes" id="UP000010475"/>
    </source>
</evidence>
<dbReference type="Proteomes" id="UP000010475">
    <property type="component" value="Chromosome"/>
</dbReference>
<dbReference type="KEGG" id="csg:Cylst_5236"/>
<dbReference type="HOGENOM" id="CLU_195836_1_0_3"/>
<dbReference type="EMBL" id="CP003642">
    <property type="protein sequence ID" value="AFZ27270.1"/>
    <property type="molecule type" value="Genomic_DNA"/>
</dbReference>
<keyword evidence="2" id="KW-1185">Reference proteome</keyword>